<sequence>PPLRPESNGEPMEACSGKWEVGSGTSGRGPCQSDGPGDAAIWVVLVQDGRRPGAVSELPSSRWACDSALHLPGPTPSLFQAIVWTAAANSRLHPGLCFSASSPWSP</sequence>
<accession>A0ABQ9VFH8</accession>
<protein>
    <submittedName>
        <fullName evidence="2">Uncharacterized protein</fullName>
    </submittedName>
</protein>
<reference evidence="2 3" key="1">
    <citation type="submission" date="2023-05" db="EMBL/GenBank/DDBJ databases">
        <title>B98-5 Cell Line De Novo Hybrid Assembly: An Optical Mapping Approach.</title>
        <authorList>
            <person name="Kananen K."/>
            <person name="Auerbach J.A."/>
            <person name="Kautto E."/>
            <person name="Blachly J.S."/>
        </authorList>
    </citation>
    <scope>NUCLEOTIDE SEQUENCE [LARGE SCALE GENOMIC DNA]</scope>
    <source>
        <strain evidence="2">B95-8</strain>
        <tissue evidence="2">Cell line</tissue>
    </source>
</reference>
<keyword evidence="3" id="KW-1185">Reference proteome</keyword>
<comment type="caution">
    <text evidence="2">The sequence shown here is derived from an EMBL/GenBank/DDBJ whole genome shotgun (WGS) entry which is preliminary data.</text>
</comment>
<organism evidence="2 3">
    <name type="scientific">Saguinus oedipus</name>
    <name type="common">Cotton-top tamarin</name>
    <name type="synonym">Oedipomidas oedipus</name>
    <dbReference type="NCBI Taxonomy" id="9490"/>
    <lineage>
        <taxon>Eukaryota</taxon>
        <taxon>Metazoa</taxon>
        <taxon>Chordata</taxon>
        <taxon>Craniata</taxon>
        <taxon>Vertebrata</taxon>
        <taxon>Euteleostomi</taxon>
        <taxon>Mammalia</taxon>
        <taxon>Eutheria</taxon>
        <taxon>Euarchontoglires</taxon>
        <taxon>Primates</taxon>
        <taxon>Haplorrhini</taxon>
        <taxon>Platyrrhini</taxon>
        <taxon>Cebidae</taxon>
        <taxon>Callitrichinae</taxon>
        <taxon>Saguinus</taxon>
    </lineage>
</organism>
<dbReference type="Proteomes" id="UP001266305">
    <property type="component" value="Unassembled WGS sequence"/>
</dbReference>
<evidence type="ECO:0000313" key="3">
    <source>
        <dbReference type="Proteomes" id="UP001266305"/>
    </source>
</evidence>
<evidence type="ECO:0000313" key="2">
    <source>
        <dbReference type="EMBL" id="KAK2108140.1"/>
    </source>
</evidence>
<name>A0ABQ9VFH8_SAGOE</name>
<evidence type="ECO:0000256" key="1">
    <source>
        <dbReference type="SAM" id="MobiDB-lite"/>
    </source>
</evidence>
<feature type="region of interest" description="Disordered" evidence="1">
    <location>
        <begin position="1"/>
        <end position="35"/>
    </location>
</feature>
<gene>
    <name evidence="2" type="ORF">P7K49_013305</name>
</gene>
<proteinExistence type="predicted"/>
<dbReference type="EMBL" id="JASSZA010000006">
    <property type="protein sequence ID" value="KAK2108140.1"/>
    <property type="molecule type" value="Genomic_DNA"/>
</dbReference>
<feature type="non-terminal residue" evidence="2">
    <location>
        <position position="1"/>
    </location>
</feature>